<dbReference type="EMBL" id="CP045904">
    <property type="protein sequence ID" value="QQP36289.1"/>
    <property type="molecule type" value="Genomic_DNA"/>
</dbReference>
<organism evidence="1 2">
    <name type="scientific">Caligus rogercresseyi</name>
    <name type="common">Sea louse</name>
    <dbReference type="NCBI Taxonomy" id="217165"/>
    <lineage>
        <taxon>Eukaryota</taxon>
        <taxon>Metazoa</taxon>
        <taxon>Ecdysozoa</taxon>
        <taxon>Arthropoda</taxon>
        <taxon>Crustacea</taxon>
        <taxon>Multicrustacea</taxon>
        <taxon>Hexanauplia</taxon>
        <taxon>Copepoda</taxon>
        <taxon>Siphonostomatoida</taxon>
        <taxon>Caligidae</taxon>
        <taxon>Caligus</taxon>
    </lineage>
</organism>
<feature type="non-terminal residue" evidence="1">
    <location>
        <position position="60"/>
    </location>
</feature>
<name>A0A7T8GR35_CALRO</name>
<reference evidence="2" key="1">
    <citation type="submission" date="2021-01" db="EMBL/GenBank/DDBJ databases">
        <title>Caligus Genome Assembly.</title>
        <authorList>
            <person name="Gallardo-Escarate C."/>
        </authorList>
    </citation>
    <scope>NUCLEOTIDE SEQUENCE [LARGE SCALE GENOMIC DNA]</scope>
</reference>
<dbReference type="AlphaFoldDB" id="A0A7T8GR35"/>
<protein>
    <submittedName>
        <fullName evidence="1">Uncharacterized protein</fullName>
    </submittedName>
</protein>
<dbReference type="Proteomes" id="UP000595437">
    <property type="component" value="Chromosome 15"/>
</dbReference>
<keyword evidence="2" id="KW-1185">Reference proteome</keyword>
<sequence length="60" mass="6991">MVPIPLSHVSLFMSKSHVDPQKRGCHWCGEVEETSFHFFYHCLKVVSVIKAMEEIMLEEL</sequence>
<proteinExistence type="predicted"/>
<accession>A0A7T8GR35</accession>
<evidence type="ECO:0000313" key="1">
    <source>
        <dbReference type="EMBL" id="QQP36289.1"/>
    </source>
</evidence>
<evidence type="ECO:0000313" key="2">
    <source>
        <dbReference type="Proteomes" id="UP000595437"/>
    </source>
</evidence>
<gene>
    <name evidence="1" type="ORF">FKW44_021340</name>
</gene>